<sequence>MPAATRDVAAEDVGGEWTAALDALREQVTSLSGLPVLHDASAAGETLEVLVQPVALIPLTGAGPATRTVSTVDVLVTVLVAVVGGDAEDRAASLTDLALSGMADGGWDVDPEGPQPWLWRSLALSARPGLLVRVPVRRLLHRPEAPRVRRIRLENMPLLQLSGRVVTDDGSPVSSAVVTILPTGPDVTTDRRGRFALRAGVVADLGLRVRVAARGVSTVLSLEPAPDGALGDLTLPGLVP</sequence>
<keyword evidence="2" id="KW-1185">Reference proteome</keyword>
<reference evidence="1 2" key="1">
    <citation type="submission" date="2023-07" db="EMBL/GenBank/DDBJ databases">
        <title>Sorghum-associated microbial communities from plants grown in Nebraska, USA.</title>
        <authorList>
            <person name="Schachtman D."/>
        </authorList>
    </citation>
    <scope>NUCLEOTIDE SEQUENCE [LARGE SCALE GENOMIC DNA]</scope>
    <source>
        <strain evidence="1 2">BE332</strain>
    </source>
</reference>
<proteinExistence type="predicted"/>
<evidence type="ECO:0008006" key="3">
    <source>
        <dbReference type="Google" id="ProtNLM"/>
    </source>
</evidence>
<dbReference type="InterPro" id="IPR008969">
    <property type="entry name" value="CarboxyPept-like_regulatory"/>
</dbReference>
<gene>
    <name evidence="1" type="ORF">J2X26_002146</name>
</gene>
<dbReference type="Proteomes" id="UP001239626">
    <property type="component" value="Unassembled WGS sequence"/>
</dbReference>
<dbReference type="EMBL" id="JAUSVB010000002">
    <property type="protein sequence ID" value="MDQ0373835.1"/>
    <property type="molecule type" value="Genomic_DNA"/>
</dbReference>
<comment type="caution">
    <text evidence="1">The sequence shown here is derived from an EMBL/GenBank/DDBJ whole genome shotgun (WGS) entry which is preliminary data.</text>
</comment>
<protein>
    <recommendedName>
        <fullName evidence="3">Carboxypeptidase regulatory-like domain-containing protein</fullName>
    </recommendedName>
</protein>
<evidence type="ECO:0000313" key="2">
    <source>
        <dbReference type="Proteomes" id="UP001239626"/>
    </source>
</evidence>
<dbReference type="SUPFAM" id="SSF49464">
    <property type="entry name" value="Carboxypeptidase regulatory domain-like"/>
    <property type="match status" value="1"/>
</dbReference>
<organism evidence="1 2">
    <name type="scientific">Cellulomonas humilata</name>
    <dbReference type="NCBI Taxonomy" id="144055"/>
    <lineage>
        <taxon>Bacteria</taxon>
        <taxon>Bacillati</taxon>
        <taxon>Actinomycetota</taxon>
        <taxon>Actinomycetes</taxon>
        <taxon>Micrococcales</taxon>
        <taxon>Cellulomonadaceae</taxon>
        <taxon>Cellulomonas</taxon>
    </lineage>
</organism>
<name>A0ABU0EEX6_9CELL</name>
<evidence type="ECO:0000313" key="1">
    <source>
        <dbReference type="EMBL" id="MDQ0373835.1"/>
    </source>
</evidence>
<dbReference type="RefSeq" id="WP_307492106.1">
    <property type="nucleotide sequence ID" value="NZ_JAUSVB010000002.1"/>
</dbReference>
<accession>A0ABU0EEX6</accession>